<protein>
    <recommendedName>
        <fullName evidence="11">Rad50/SbcC-type AAA domain-containing protein</fullName>
    </recommendedName>
</protein>
<keyword evidence="3" id="KW-0862">Zinc</keyword>
<evidence type="ECO:0000259" key="8">
    <source>
        <dbReference type="Pfam" id="PF13514"/>
    </source>
</evidence>
<dbReference type="Pfam" id="PF13514">
    <property type="entry name" value="AAA_27"/>
    <property type="match status" value="1"/>
</dbReference>
<keyword evidence="1" id="KW-0479">Metal-binding</keyword>
<feature type="domain" description="YhaN AAA" evidence="8">
    <location>
        <begin position="3"/>
        <end position="97"/>
    </location>
</feature>
<evidence type="ECO:0000256" key="6">
    <source>
        <dbReference type="SAM" id="Coils"/>
    </source>
</evidence>
<evidence type="ECO:0008006" key="11">
    <source>
        <dbReference type="Google" id="ProtNLM"/>
    </source>
</evidence>
<evidence type="ECO:0000256" key="3">
    <source>
        <dbReference type="ARBA" id="ARBA00022833"/>
    </source>
</evidence>
<evidence type="ECO:0000256" key="5">
    <source>
        <dbReference type="ARBA" id="ARBA00023054"/>
    </source>
</evidence>
<gene>
    <name evidence="9" type="ORF">CO181_04655</name>
</gene>
<dbReference type="GO" id="GO:0005524">
    <property type="term" value="F:ATP binding"/>
    <property type="evidence" value="ECO:0007669"/>
    <property type="project" value="UniProtKB-KW"/>
</dbReference>
<keyword evidence="2" id="KW-0547">Nucleotide-binding</keyword>
<dbReference type="InterPro" id="IPR013134">
    <property type="entry name" value="Zn_hook_RAD50"/>
</dbReference>
<feature type="domain" description="Zinc-hook" evidence="7">
    <location>
        <begin position="351"/>
        <end position="397"/>
    </location>
</feature>
<evidence type="ECO:0000256" key="4">
    <source>
        <dbReference type="ARBA" id="ARBA00022840"/>
    </source>
</evidence>
<sequence>MIPEKLSLKNFTSYGDDNPPLDLSRMHLVCLSGPNGAGKSSLLDAFTYAVWGEARGKSPDDLVRLGQNLMEVEFEFRLDKACYRIQRARNLKRGLSELSLFSKTAKGKQWSNLTEGTIKETQTRLDQILKTSYETFVNSAFLRQGRADEFTLKGPTERKKILSEILGLQIYDELEEKAKENAKARGQEILRLETQLGEIENELGQAEIRQMQLKQAEEKVLGLEQKLAETEQQIKLLTETKEVLLIEKASREQLEKSINRQKRELSERLIQKKKKEEQILRLKSTLTRKDEIEKKYALKMSLQKTNDELNEKQSVLIKLIAQKSGLESQLQSKQAQNEQEIAKLLVQCQNLKQEGLNLNEQIAKTKDSQKRCPLCGNPLGLEQQQDVLKKLNLEHDQKLNLYQKHRMQIQKLQATKFENEPLLKIQEMIKKNDYDEEKHRLVKSRLLQLKGVEEEKTTLETVGATLKSEAENLKAQEESMGEVQKTLAEEQQAFAQTRDVALEIAENQKLLAEKTLAQKSLLAEERGARAILGEAKGLVSRSEQLSGLRLQKMAERDFFSQEKNNYEELSLAFGKKGIQAMLIETAIPEIEEETNHLLDRLTDGRLRVTLQTQKDTKKGDTVETLEIVIADELGSRAYEMYSGGEAFRVNFALRLALSKLLTQRAGTKLQFLVIDEGFGTQDTQGRERLVEVINEIKDDFEKILVVTHLDELKELFPVRIEVEKKTDGSHYNLVGI</sequence>
<dbReference type="Gene3D" id="1.10.287.510">
    <property type="entry name" value="Helix hairpin bin"/>
    <property type="match status" value="1"/>
</dbReference>
<keyword evidence="4" id="KW-0067">ATP-binding</keyword>
<dbReference type="Pfam" id="PF04423">
    <property type="entry name" value="Rad50_zn_hook"/>
    <property type="match status" value="1"/>
</dbReference>
<proteinExistence type="predicted"/>
<feature type="coiled-coil region" evidence="6">
    <location>
        <begin position="189"/>
        <end position="401"/>
    </location>
</feature>
<reference evidence="10" key="1">
    <citation type="submission" date="2017-09" db="EMBL/GenBank/DDBJ databases">
        <title>Depth-based differentiation of microbial function through sediment-hosted aquifers and enrichment of novel symbionts in the deep terrestrial subsurface.</title>
        <authorList>
            <person name="Probst A.J."/>
            <person name="Ladd B."/>
            <person name="Jarett J.K."/>
            <person name="Geller-Mcgrath D.E."/>
            <person name="Sieber C.M.K."/>
            <person name="Emerson J.B."/>
            <person name="Anantharaman K."/>
            <person name="Thomas B.C."/>
            <person name="Malmstrom R."/>
            <person name="Stieglmeier M."/>
            <person name="Klingl A."/>
            <person name="Woyke T."/>
            <person name="Ryan C.M."/>
            <person name="Banfield J.F."/>
        </authorList>
    </citation>
    <scope>NUCLEOTIDE SEQUENCE [LARGE SCALE GENOMIC DNA]</scope>
</reference>
<dbReference type="SUPFAM" id="SSF52540">
    <property type="entry name" value="P-loop containing nucleoside triphosphate hydrolases"/>
    <property type="match status" value="2"/>
</dbReference>
<name>A0A2M7WVV9_UNCKA</name>
<evidence type="ECO:0000313" key="10">
    <source>
        <dbReference type="Proteomes" id="UP000230538"/>
    </source>
</evidence>
<accession>A0A2M7WVV9</accession>
<dbReference type="InterPro" id="IPR038734">
    <property type="entry name" value="YhaN_AAA"/>
</dbReference>
<organism evidence="9 10">
    <name type="scientific">candidate division WWE3 bacterium CG_4_9_14_3_um_filter_43_9</name>
    <dbReference type="NCBI Taxonomy" id="1975082"/>
    <lineage>
        <taxon>Bacteria</taxon>
        <taxon>Katanobacteria</taxon>
    </lineage>
</organism>
<keyword evidence="5 6" id="KW-0175">Coiled coil</keyword>
<dbReference type="PANTHER" id="PTHR32114:SF2">
    <property type="entry name" value="ABC TRANSPORTER ABCH.3"/>
    <property type="match status" value="1"/>
</dbReference>
<dbReference type="AlphaFoldDB" id="A0A2M7WVV9"/>
<comment type="caution">
    <text evidence="9">The sequence shown here is derived from an EMBL/GenBank/DDBJ whole genome shotgun (WGS) entry which is preliminary data.</text>
</comment>
<dbReference type="Pfam" id="PF13558">
    <property type="entry name" value="SbcC_Walker_B"/>
    <property type="match status" value="1"/>
</dbReference>
<evidence type="ECO:0000259" key="7">
    <source>
        <dbReference type="Pfam" id="PF04423"/>
    </source>
</evidence>
<evidence type="ECO:0000256" key="2">
    <source>
        <dbReference type="ARBA" id="ARBA00022741"/>
    </source>
</evidence>
<dbReference type="InterPro" id="IPR027417">
    <property type="entry name" value="P-loop_NTPase"/>
</dbReference>
<dbReference type="EMBL" id="PFXB01000127">
    <property type="protein sequence ID" value="PJA37144.1"/>
    <property type="molecule type" value="Genomic_DNA"/>
</dbReference>
<dbReference type="Proteomes" id="UP000230538">
    <property type="component" value="Unassembled WGS sequence"/>
</dbReference>
<dbReference type="GO" id="GO:0046872">
    <property type="term" value="F:metal ion binding"/>
    <property type="evidence" value="ECO:0007669"/>
    <property type="project" value="UniProtKB-KW"/>
</dbReference>
<dbReference type="Gene3D" id="3.40.50.300">
    <property type="entry name" value="P-loop containing nucleotide triphosphate hydrolases"/>
    <property type="match status" value="2"/>
</dbReference>
<dbReference type="PANTHER" id="PTHR32114">
    <property type="entry name" value="ABC TRANSPORTER ABCH.3"/>
    <property type="match status" value="1"/>
</dbReference>
<evidence type="ECO:0000256" key="1">
    <source>
        <dbReference type="ARBA" id="ARBA00022723"/>
    </source>
</evidence>
<evidence type="ECO:0000313" key="9">
    <source>
        <dbReference type="EMBL" id="PJA37144.1"/>
    </source>
</evidence>